<sequence length="110" mass="12175">MKSSFPHLAIFELTLTKACPNTIRPNLPVLLFVLRLRPKPSSSSFSCSNQNPTLLVLLLPSQISSSARRNLGSLSTFLLLRPRSISFSSHLGQLLISTSLSRSVYEFLCL</sequence>
<evidence type="ECO:0000313" key="2">
    <source>
        <dbReference type="Proteomes" id="UP000238479"/>
    </source>
</evidence>
<name>A0A2P6QVL0_ROSCH</name>
<dbReference type="AlphaFoldDB" id="A0A2P6QVL0"/>
<protein>
    <submittedName>
        <fullName evidence="1">Uncharacterized protein</fullName>
    </submittedName>
</protein>
<keyword evidence="2" id="KW-1185">Reference proteome</keyword>
<organism evidence="1 2">
    <name type="scientific">Rosa chinensis</name>
    <name type="common">China rose</name>
    <dbReference type="NCBI Taxonomy" id="74649"/>
    <lineage>
        <taxon>Eukaryota</taxon>
        <taxon>Viridiplantae</taxon>
        <taxon>Streptophyta</taxon>
        <taxon>Embryophyta</taxon>
        <taxon>Tracheophyta</taxon>
        <taxon>Spermatophyta</taxon>
        <taxon>Magnoliopsida</taxon>
        <taxon>eudicotyledons</taxon>
        <taxon>Gunneridae</taxon>
        <taxon>Pentapetalae</taxon>
        <taxon>rosids</taxon>
        <taxon>fabids</taxon>
        <taxon>Rosales</taxon>
        <taxon>Rosaceae</taxon>
        <taxon>Rosoideae</taxon>
        <taxon>Rosoideae incertae sedis</taxon>
        <taxon>Rosa</taxon>
    </lineage>
</organism>
<dbReference type="Proteomes" id="UP000238479">
    <property type="component" value="Chromosome 4"/>
</dbReference>
<proteinExistence type="predicted"/>
<accession>A0A2P6QVL0</accession>
<dbReference type="EMBL" id="PDCK01000042">
    <property type="protein sequence ID" value="PRQ38201.1"/>
    <property type="molecule type" value="Genomic_DNA"/>
</dbReference>
<dbReference type="Gramene" id="PRQ38201">
    <property type="protein sequence ID" value="PRQ38201"/>
    <property type="gene ID" value="RchiOBHm_Chr4g0411161"/>
</dbReference>
<reference evidence="1 2" key="1">
    <citation type="journal article" date="2018" name="Nat. Genet.">
        <title>The Rosa genome provides new insights in the design of modern roses.</title>
        <authorList>
            <person name="Bendahmane M."/>
        </authorList>
    </citation>
    <scope>NUCLEOTIDE SEQUENCE [LARGE SCALE GENOMIC DNA]</scope>
    <source>
        <strain evidence="2">cv. Old Blush</strain>
    </source>
</reference>
<comment type="caution">
    <text evidence="1">The sequence shown here is derived from an EMBL/GenBank/DDBJ whole genome shotgun (WGS) entry which is preliminary data.</text>
</comment>
<gene>
    <name evidence="1" type="ORF">RchiOBHm_Chr4g0411161</name>
</gene>
<evidence type="ECO:0000313" key="1">
    <source>
        <dbReference type="EMBL" id="PRQ38201.1"/>
    </source>
</evidence>